<organism evidence="1 2">
    <name type="scientific">Candidatus Magnetoglobus multicellularis str. Araruama</name>
    <dbReference type="NCBI Taxonomy" id="890399"/>
    <lineage>
        <taxon>Bacteria</taxon>
        <taxon>Pseudomonadati</taxon>
        <taxon>Thermodesulfobacteriota</taxon>
        <taxon>Desulfobacteria</taxon>
        <taxon>Desulfobacterales</taxon>
        <taxon>Desulfobacteraceae</taxon>
        <taxon>Candidatus Magnetoglobus</taxon>
    </lineage>
</organism>
<name>A0A1V1P5K7_9BACT</name>
<accession>A0A1V1P5K7</accession>
<sequence>MNLFTIGFSKKNAENFFKILKSNSVVRLIDIRLNNKSQLAGFTNVKHLPYFLNIHDIDYLYRPDLSPSKELLDGYKKKKVSWNEYEIEYNKILERRKILKEIDWNLFENSVLLCSEPKPEQCHRRLLAEYLVKNNSDFKIKHL</sequence>
<dbReference type="PANTHER" id="PTHR39337">
    <property type="entry name" value="BLR5642 PROTEIN"/>
    <property type="match status" value="1"/>
</dbReference>
<comment type="caution">
    <text evidence="1">The sequence shown here is derived from an EMBL/GenBank/DDBJ whole genome shotgun (WGS) entry which is preliminary data.</text>
</comment>
<reference evidence="2" key="1">
    <citation type="submission" date="2012-11" db="EMBL/GenBank/DDBJ databases">
        <authorList>
            <person name="Lucero-Rivera Y.E."/>
            <person name="Tovar-Ramirez D."/>
        </authorList>
    </citation>
    <scope>NUCLEOTIDE SEQUENCE [LARGE SCALE GENOMIC DNA]</scope>
    <source>
        <strain evidence="2">Araruama</strain>
    </source>
</reference>
<evidence type="ECO:0000313" key="2">
    <source>
        <dbReference type="Proteomes" id="UP000189670"/>
    </source>
</evidence>
<gene>
    <name evidence="1" type="ORF">OMM_09075</name>
</gene>
<dbReference type="EMBL" id="ATBP01000490">
    <property type="protein sequence ID" value="ETR70100.1"/>
    <property type="molecule type" value="Genomic_DNA"/>
</dbReference>
<proteinExistence type="predicted"/>
<dbReference type="Pfam" id="PF04343">
    <property type="entry name" value="DUF488"/>
    <property type="match status" value="1"/>
</dbReference>
<dbReference type="Proteomes" id="UP000189670">
    <property type="component" value="Unassembled WGS sequence"/>
</dbReference>
<dbReference type="PANTHER" id="PTHR39337:SF1">
    <property type="entry name" value="BLR5642 PROTEIN"/>
    <property type="match status" value="1"/>
</dbReference>
<dbReference type="AlphaFoldDB" id="A0A1V1P5K7"/>
<evidence type="ECO:0008006" key="3">
    <source>
        <dbReference type="Google" id="ProtNLM"/>
    </source>
</evidence>
<dbReference type="InterPro" id="IPR007438">
    <property type="entry name" value="DUF488"/>
</dbReference>
<protein>
    <recommendedName>
        <fullName evidence="3">DUF488 domain-containing protein</fullName>
    </recommendedName>
</protein>
<evidence type="ECO:0000313" key="1">
    <source>
        <dbReference type="EMBL" id="ETR70100.1"/>
    </source>
</evidence>